<dbReference type="SUPFAM" id="SSF48019">
    <property type="entry name" value="post-AAA+ oligomerization domain-like"/>
    <property type="match status" value="1"/>
</dbReference>
<dbReference type="AlphaFoldDB" id="A0A1M4V9D6"/>
<dbReference type="NCBIfam" id="TIGR01128">
    <property type="entry name" value="holA"/>
    <property type="match status" value="1"/>
</dbReference>
<dbReference type="PANTHER" id="PTHR34388:SF1">
    <property type="entry name" value="DNA POLYMERASE III SUBUNIT DELTA"/>
    <property type="match status" value="1"/>
</dbReference>
<name>A0A1M4V9D6_9BACL</name>
<dbReference type="Pfam" id="PF21694">
    <property type="entry name" value="DNA_pol3_delta_C"/>
    <property type="match status" value="1"/>
</dbReference>
<protein>
    <recommendedName>
        <fullName evidence="2">DNA polymerase III subunit delta</fullName>
        <ecNumber evidence="1">2.7.7.7</ecNumber>
    </recommendedName>
</protein>
<evidence type="ECO:0000256" key="1">
    <source>
        <dbReference type="ARBA" id="ARBA00012417"/>
    </source>
</evidence>
<dbReference type="EMBL" id="FQVL01000002">
    <property type="protein sequence ID" value="SHE65564.1"/>
    <property type="molecule type" value="Genomic_DNA"/>
</dbReference>
<dbReference type="Gene3D" id="3.40.50.300">
    <property type="entry name" value="P-loop containing nucleotide triphosphate hydrolases"/>
    <property type="match status" value="1"/>
</dbReference>
<reference evidence="11 12" key="1">
    <citation type="submission" date="2016-11" db="EMBL/GenBank/DDBJ databases">
        <authorList>
            <person name="Jaros S."/>
            <person name="Januszkiewicz K."/>
            <person name="Wedrychowicz H."/>
        </authorList>
    </citation>
    <scope>NUCLEOTIDE SEQUENCE [LARGE SCALE GENOMIC DNA]</scope>
    <source>
        <strain evidence="11 12">DSM 44666</strain>
    </source>
</reference>
<dbReference type="Gene3D" id="1.20.272.10">
    <property type="match status" value="1"/>
</dbReference>
<dbReference type="GO" id="GO:0003887">
    <property type="term" value="F:DNA-directed DNA polymerase activity"/>
    <property type="evidence" value="ECO:0007669"/>
    <property type="project" value="UniProtKB-KW"/>
</dbReference>
<dbReference type="PANTHER" id="PTHR34388">
    <property type="entry name" value="DNA POLYMERASE III SUBUNIT DELTA"/>
    <property type="match status" value="1"/>
</dbReference>
<evidence type="ECO:0000256" key="3">
    <source>
        <dbReference type="ARBA" id="ARBA00022679"/>
    </source>
</evidence>
<dbReference type="InterPro" id="IPR008921">
    <property type="entry name" value="DNA_pol3_clamp-load_cplx_C"/>
</dbReference>
<dbReference type="EC" id="2.7.7.7" evidence="1"/>
<dbReference type="Gene3D" id="1.10.8.60">
    <property type="match status" value="1"/>
</dbReference>
<dbReference type="SUPFAM" id="SSF52540">
    <property type="entry name" value="P-loop containing nucleoside triphosphate hydrolases"/>
    <property type="match status" value="1"/>
</dbReference>
<comment type="similarity">
    <text evidence="7">Belongs to the DNA polymerase HolA subunit family.</text>
</comment>
<organism evidence="11 12">
    <name type="scientific">Seinonella peptonophila</name>
    <dbReference type="NCBI Taxonomy" id="112248"/>
    <lineage>
        <taxon>Bacteria</taxon>
        <taxon>Bacillati</taxon>
        <taxon>Bacillota</taxon>
        <taxon>Bacilli</taxon>
        <taxon>Bacillales</taxon>
        <taxon>Thermoactinomycetaceae</taxon>
        <taxon>Seinonella</taxon>
    </lineage>
</organism>
<feature type="domain" description="DNA polymerase III delta N-terminal" evidence="9">
    <location>
        <begin position="24"/>
        <end position="148"/>
    </location>
</feature>
<gene>
    <name evidence="11" type="ORF">SAMN05444392_102245</name>
</gene>
<dbReference type="InterPro" id="IPR010372">
    <property type="entry name" value="DNA_pol3_delta_N"/>
</dbReference>
<dbReference type="InterPro" id="IPR005790">
    <property type="entry name" value="DNA_polIII_delta"/>
</dbReference>
<comment type="catalytic activity">
    <reaction evidence="8">
        <text>DNA(n) + a 2'-deoxyribonucleoside 5'-triphosphate = DNA(n+1) + diphosphate</text>
        <dbReference type="Rhea" id="RHEA:22508"/>
        <dbReference type="Rhea" id="RHEA-COMP:17339"/>
        <dbReference type="Rhea" id="RHEA-COMP:17340"/>
        <dbReference type="ChEBI" id="CHEBI:33019"/>
        <dbReference type="ChEBI" id="CHEBI:61560"/>
        <dbReference type="ChEBI" id="CHEBI:173112"/>
        <dbReference type="EC" id="2.7.7.7"/>
    </reaction>
</comment>
<evidence type="ECO:0000259" key="9">
    <source>
        <dbReference type="Pfam" id="PF06144"/>
    </source>
</evidence>
<keyword evidence="12" id="KW-1185">Reference proteome</keyword>
<dbReference type="GO" id="GO:0009360">
    <property type="term" value="C:DNA polymerase III complex"/>
    <property type="evidence" value="ECO:0007669"/>
    <property type="project" value="InterPro"/>
</dbReference>
<dbReference type="STRING" id="112248.SAMN05444392_102245"/>
<keyword evidence="3" id="KW-0808">Transferase</keyword>
<evidence type="ECO:0000313" key="11">
    <source>
        <dbReference type="EMBL" id="SHE65564.1"/>
    </source>
</evidence>
<dbReference type="OrthoDB" id="9775929at2"/>
<keyword evidence="6" id="KW-0239">DNA-directed DNA polymerase</keyword>
<accession>A0A1M4V9D6</accession>
<dbReference type="InterPro" id="IPR048466">
    <property type="entry name" value="DNA_pol3_delta-like_C"/>
</dbReference>
<keyword evidence="4" id="KW-0548">Nucleotidyltransferase</keyword>
<dbReference type="GO" id="GO:0003677">
    <property type="term" value="F:DNA binding"/>
    <property type="evidence" value="ECO:0007669"/>
    <property type="project" value="InterPro"/>
</dbReference>
<evidence type="ECO:0000256" key="4">
    <source>
        <dbReference type="ARBA" id="ARBA00022695"/>
    </source>
</evidence>
<evidence type="ECO:0000256" key="8">
    <source>
        <dbReference type="ARBA" id="ARBA00049244"/>
    </source>
</evidence>
<evidence type="ECO:0000256" key="6">
    <source>
        <dbReference type="ARBA" id="ARBA00022932"/>
    </source>
</evidence>
<evidence type="ECO:0000313" key="12">
    <source>
        <dbReference type="Proteomes" id="UP000184476"/>
    </source>
</evidence>
<evidence type="ECO:0000256" key="5">
    <source>
        <dbReference type="ARBA" id="ARBA00022705"/>
    </source>
</evidence>
<dbReference type="Proteomes" id="UP000184476">
    <property type="component" value="Unassembled WGS sequence"/>
</dbReference>
<evidence type="ECO:0000256" key="2">
    <source>
        <dbReference type="ARBA" id="ARBA00017703"/>
    </source>
</evidence>
<dbReference type="Pfam" id="PF06144">
    <property type="entry name" value="DNA_pol3_delta"/>
    <property type="match status" value="1"/>
</dbReference>
<proteinExistence type="inferred from homology"/>
<keyword evidence="5" id="KW-0235">DNA replication</keyword>
<dbReference type="InterPro" id="IPR027417">
    <property type="entry name" value="P-loop_NTPase"/>
</dbReference>
<dbReference type="GO" id="GO:0006261">
    <property type="term" value="P:DNA-templated DNA replication"/>
    <property type="evidence" value="ECO:0007669"/>
    <property type="project" value="TreeGrafter"/>
</dbReference>
<evidence type="ECO:0000256" key="7">
    <source>
        <dbReference type="ARBA" id="ARBA00034754"/>
    </source>
</evidence>
<feature type="domain" description="DNA polymerase III delta subunit-like C-terminal" evidence="10">
    <location>
        <begin position="221"/>
        <end position="339"/>
    </location>
</feature>
<evidence type="ECO:0000259" key="10">
    <source>
        <dbReference type="Pfam" id="PF21694"/>
    </source>
</evidence>
<dbReference type="RefSeq" id="WP_084731147.1">
    <property type="nucleotide sequence ID" value="NZ_FQVL01000002.1"/>
</dbReference>
<sequence length="347" mass="40360">MKVGTIMDRALLKKWKNKEFHACYLLYGKEQFLLQESLRFLQKCMDLEDSDWGFASFDLEETPIEKVIEEAETAPFLSAQRLIVATNAWFLTGSKKNNHVHHHTDQLLQYLEHPVSTSVLVLVVPSDQLDRRKKLVKQLQKQAEVCEFNSLSGAGLKKWVMKQCKQYQVSITDEACQQLIDLVGNDLFSLHQECVKCATYVGAGETIEREQVQKLVPRSLEQNVFQLVGQLVERRLDNVLKIWYDLLAQKEEPIRIMALILRQIRLLLHVKLLLEQGKSEREIAKQLQSHPYPVKLAAQQGKKYAEQTLRKLMLEALTADQQMKTRSCDRQIVMERLFFSWRTPNHN</sequence>